<keyword evidence="15" id="KW-0472">Membrane</keyword>
<dbReference type="GO" id="GO:0006572">
    <property type="term" value="P:L-tyrosine catabolic process"/>
    <property type="evidence" value="ECO:0007669"/>
    <property type="project" value="TreeGrafter"/>
</dbReference>
<evidence type="ECO:0000313" key="17">
    <source>
        <dbReference type="EMBL" id="ODS30534.1"/>
    </source>
</evidence>
<evidence type="ECO:0000256" key="13">
    <source>
        <dbReference type="ARBA" id="ARBA00023004"/>
    </source>
</evidence>
<comment type="subunit">
    <text evidence="6">Homodimer.</text>
</comment>
<dbReference type="GO" id="GO:0046872">
    <property type="term" value="F:metal ion binding"/>
    <property type="evidence" value="ECO:0007669"/>
    <property type="project" value="UniProtKB-KW"/>
</dbReference>
<feature type="domain" description="VOC" evidence="16">
    <location>
        <begin position="1"/>
        <end position="134"/>
    </location>
</feature>
<dbReference type="InterPro" id="IPR005956">
    <property type="entry name" value="4OHPhenylPyrv_dOase"/>
</dbReference>
<reference evidence="17 18" key="1">
    <citation type="submission" date="2016-07" db="EMBL/GenBank/DDBJ databases">
        <title>Draft genome of Scalindua rubra, obtained from a brine-seawater interface in the Red Sea, sheds light on salt adaptation in anammox bacteria.</title>
        <authorList>
            <person name="Speth D.R."/>
            <person name="Lagkouvardos I."/>
            <person name="Wang Y."/>
            <person name="Qian P.-Y."/>
            <person name="Dutilh B.E."/>
            <person name="Jetten M.S."/>
        </authorList>
    </citation>
    <scope>NUCLEOTIDE SEQUENCE [LARGE SCALE GENOMIC DNA]</scope>
    <source>
        <strain evidence="17">BSI-1</strain>
    </source>
</reference>
<evidence type="ECO:0000256" key="10">
    <source>
        <dbReference type="ARBA" id="ARBA00022824"/>
    </source>
</evidence>
<evidence type="ECO:0000256" key="3">
    <source>
        <dbReference type="ARBA" id="ARBA00004406"/>
    </source>
</evidence>
<keyword evidence="14" id="KW-0333">Golgi apparatus</keyword>
<dbReference type="InterPro" id="IPR004360">
    <property type="entry name" value="Glyas_Fos-R_dOase_dom"/>
</dbReference>
<protein>
    <submittedName>
        <fullName evidence="17">4-hydroxyphenylpyruvate dioxygenase</fullName>
        <ecNumber evidence="17">1.13.11.27</ecNumber>
    </submittedName>
</protein>
<keyword evidence="11 17" id="KW-0223">Dioxygenase</keyword>
<name>A0A1E3X6D4_9BACT</name>
<dbReference type="GO" id="GO:0005737">
    <property type="term" value="C:cytoplasm"/>
    <property type="evidence" value="ECO:0007669"/>
    <property type="project" value="UniProtKB-SubCell"/>
</dbReference>
<dbReference type="PANTHER" id="PTHR11959">
    <property type="entry name" value="4-HYDROXYPHENYLPYRUVATE DIOXYGENASE"/>
    <property type="match status" value="1"/>
</dbReference>
<dbReference type="EC" id="1.13.11.27" evidence="17"/>
<dbReference type="InterPro" id="IPR029068">
    <property type="entry name" value="Glyas_Bleomycin-R_OHBP_Dase"/>
</dbReference>
<keyword evidence="12 17" id="KW-0560">Oxidoreductase</keyword>
<dbReference type="EMBL" id="MAYW01000211">
    <property type="protein sequence ID" value="ODS30534.1"/>
    <property type="molecule type" value="Genomic_DNA"/>
</dbReference>
<evidence type="ECO:0000256" key="6">
    <source>
        <dbReference type="ARBA" id="ARBA00011738"/>
    </source>
</evidence>
<dbReference type="Pfam" id="PF00903">
    <property type="entry name" value="Glyoxalase"/>
    <property type="match status" value="1"/>
</dbReference>
<comment type="cofactor">
    <cofactor evidence="1">
        <name>Fe cation</name>
        <dbReference type="ChEBI" id="CHEBI:24875"/>
    </cofactor>
</comment>
<evidence type="ECO:0000256" key="15">
    <source>
        <dbReference type="ARBA" id="ARBA00023136"/>
    </source>
</evidence>
<evidence type="ECO:0000256" key="4">
    <source>
        <dbReference type="ARBA" id="ARBA00004496"/>
    </source>
</evidence>
<dbReference type="PATRIC" id="fig|1872076.5.peg.5212"/>
<evidence type="ECO:0000256" key="14">
    <source>
        <dbReference type="ARBA" id="ARBA00023034"/>
    </source>
</evidence>
<dbReference type="PANTHER" id="PTHR11959:SF1">
    <property type="entry name" value="4-HYDROXYPHENYLPYRUVATE DIOXYGENASE"/>
    <property type="match status" value="1"/>
</dbReference>
<keyword evidence="8" id="KW-0479">Metal-binding</keyword>
<dbReference type="FunFam" id="3.10.180.10:FF:000022">
    <property type="entry name" value="4-hydroxyphenylpyruvate dioxygenase"/>
    <property type="match status" value="1"/>
</dbReference>
<dbReference type="GO" id="GO:0042802">
    <property type="term" value="F:identical protein binding"/>
    <property type="evidence" value="ECO:0007669"/>
    <property type="project" value="UniProtKB-ARBA"/>
</dbReference>
<evidence type="ECO:0000256" key="9">
    <source>
        <dbReference type="ARBA" id="ARBA00022737"/>
    </source>
</evidence>
<evidence type="ECO:0000256" key="7">
    <source>
        <dbReference type="ARBA" id="ARBA00022490"/>
    </source>
</evidence>
<accession>A0A1E3X6D4</accession>
<evidence type="ECO:0000256" key="1">
    <source>
        <dbReference type="ARBA" id="ARBA00001962"/>
    </source>
</evidence>
<keyword evidence="13" id="KW-0408">Iron</keyword>
<dbReference type="Proteomes" id="UP000094056">
    <property type="component" value="Unassembled WGS sequence"/>
</dbReference>
<evidence type="ECO:0000256" key="2">
    <source>
        <dbReference type="ARBA" id="ARBA00004395"/>
    </source>
</evidence>
<dbReference type="PROSITE" id="PS51819">
    <property type="entry name" value="VOC"/>
    <property type="match status" value="1"/>
</dbReference>
<evidence type="ECO:0000256" key="8">
    <source>
        <dbReference type="ARBA" id="ARBA00022723"/>
    </source>
</evidence>
<evidence type="ECO:0000256" key="12">
    <source>
        <dbReference type="ARBA" id="ARBA00023002"/>
    </source>
</evidence>
<dbReference type="InterPro" id="IPR037523">
    <property type="entry name" value="VOC_core"/>
</dbReference>
<comment type="subcellular location">
    <subcellularLocation>
        <location evidence="4">Cytoplasm</location>
    </subcellularLocation>
    <subcellularLocation>
        <location evidence="3">Endoplasmic reticulum membrane</location>
        <topology evidence="3">Peripheral membrane protein</topology>
    </subcellularLocation>
    <subcellularLocation>
        <location evidence="2">Golgi apparatus membrane</location>
        <topology evidence="2">Peripheral membrane protein</topology>
    </subcellularLocation>
</comment>
<dbReference type="GO" id="GO:0003868">
    <property type="term" value="F:4-hydroxyphenylpyruvate dioxygenase activity"/>
    <property type="evidence" value="ECO:0007669"/>
    <property type="project" value="UniProtKB-EC"/>
</dbReference>
<dbReference type="CDD" id="cd07250">
    <property type="entry name" value="HPPD_C_like"/>
    <property type="match status" value="1"/>
</dbReference>
<dbReference type="Gene3D" id="3.10.180.10">
    <property type="entry name" value="2,3-Dihydroxybiphenyl 1,2-Dioxygenase, domain 1"/>
    <property type="match status" value="1"/>
</dbReference>
<organism evidence="17 18">
    <name type="scientific">Candidatus Scalindua rubra</name>
    <dbReference type="NCBI Taxonomy" id="1872076"/>
    <lineage>
        <taxon>Bacteria</taxon>
        <taxon>Pseudomonadati</taxon>
        <taxon>Planctomycetota</taxon>
        <taxon>Candidatus Brocadiia</taxon>
        <taxon>Candidatus Brocadiales</taxon>
        <taxon>Candidatus Scalinduaceae</taxon>
        <taxon>Candidatus Scalindua</taxon>
    </lineage>
</organism>
<dbReference type="SUPFAM" id="SSF54593">
    <property type="entry name" value="Glyoxalase/Bleomycin resistance protein/Dihydroxybiphenyl dioxygenase"/>
    <property type="match status" value="1"/>
</dbReference>
<proteinExistence type="inferred from homology"/>
<evidence type="ECO:0000256" key="5">
    <source>
        <dbReference type="ARBA" id="ARBA00005877"/>
    </source>
</evidence>
<dbReference type="AlphaFoldDB" id="A0A1E3X6D4"/>
<evidence type="ECO:0000313" key="18">
    <source>
        <dbReference type="Proteomes" id="UP000094056"/>
    </source>
</evidence>
<keyword evidence="7" id="KW-0963">Cytoplasm</keyword>
<comment type="similarity">
    <text evidence="5">Belongs to the 4HPPD family.</text>
</comment>
<gene>
    <name evidence="17" type="primary">hpd_1</name>
    <name evidence="17" type="ORF">SCARUB_04355</name>
</gene>
<keyword evidence="10" id="KW-0256">Endoplasmic reticulum</keyword>
<evidence type="ECO:0000259" key="16">
    <source>
        <dbReference type="PROSITE" id="PS51819"/>
    </source>
</evidence>
<keyword evidence="9" id="KW-0677">Repeat</keyword>
<comment type="caution">
    <text evidence="17">The sequence shown here is derived from an EMBL/GenBank/DDBJ whole genome shotgun (WGS) entry which is preliminary data.</text>
</comment>
<sequence length="178" mass="20457">MDFEQFIEFGPGDISTKYSGLLSRVVRTKDQRIKNPINEPYKGLKKSQIQEYLEEYHGSGVQHIAIACDDIISSVRALRKNGMEFLSVPDTYYELLKEKNVNISQDLEDLRELGILCDVEDIAGVGYLLQLFTKPIGDRPSFFYEFIQRCEGSQGFGHGNFMSLFESIEREQERRGNL</sequence>
<dbReference type="InterPro" id="IPR041735">
    <property type="entry name" value="4OHPhenylPyrv_dOase_C"/>
</dbReference>
<keyword evidence="17" id="KW-0670">Pyruvate</keyword>
<evidence type="ECO:0000256" key="11">
    <source>
        <dbReference type="ARBA" id="ARBA00022964"/>
    </source>
</evidence>